<gene>
    <name evidence="1" type="ORF">KC01_LOCUS26741</name>
</gene>
<proteinExistence type="predicted"/>
<keyword evidence="2" id="KW-1185">Reference proteome</keyword>
<evidence type="ECO:0000313" key="2">
    <source>
        <dbReference type="Proteomes" id="UP001497482"/>
    </source>
</evidence>
<evidence type="ECO:0000313" key="1">
    <source>
        <dbReference type="EMBL" id="CAL1598338.1"/>
    </source>
</evidence>
<name>A0AAV2LCW6_KNICA</name>
<dbReference type="AlphaFoldDB" id="A0AAV2LCW6"/>
<accession>A0AAV2LCW6</accession>
<sequence>MNEQWPARNCSWAILGRCTYNEPPRLIIDAELVEGVSRTCREIARGGLANLCN</sequence>
<organism evidence="1 2">
    <name type="scientific">Knipowitschia caucasica</name>
    <name type="common">Caucasian dwarf goby</name>
    <name type="synonym">Pomatoschistus caucasicus</name>
    <dbReference type="NCBI Taxonomy" id="637954"/>
    <lineage>
        <taxon>Eukaryota</taxon>
        <taxon>Metazoa</taxon>
        <taxon>Chordata</taxon>
        <taxon>Craniata</taxon>
        <taxon>Vertebrata</taxon>
        <taxon>Euteleostomi</taxon>
        <taxon>Actinopterygii</taxon>
        <taxon>Neopterygii</taxon>
        <taxon>Teleostei</taxon>
        <taxon>Neoteleostei</taxon>
        <taxon>Acanthomorphata</taxon>
        <taxon>Gobiaria</taxon>
        <taxon>Gobiiformes</taxon>
        <taxon>Gobioidei</taxon>
        <taxon>Gobiidae</taxon>
        <taxon>Gobiinae</taxon>
        <taxon>Knipowitschia</taxon>
    </lineage>
</organism>
<protein>
    <submittedName>
        <fullName evidence="1">Uncharacterized protein</fullName>
    </submittedName>
</protein>
<dbReference type="Proteomes" id="UP001497482">
    <property type="component" value="Chromosome 22"/>
</dbReference>
<dbReference type="EMBL" id="OZ035844">
    <property type="protein sequence ID" value="CAL1598338.1"/>
    <property type="molecule type" value="Genomic_DNA"/>
</dbReference>
<reference evidence="1 2" key="1">
    <citation type="submission" date="2024-04" db="EMBL/GenBank/DDBJ databases">
        <authorList>
            <person name="Waldvogel A.-M."/>
            <person name="Schoenle A."/>
        </authorList>
    </citation>
    <scope>NUCLEOTIDE SEQUENCE [LARGE SCALE GENOMIC DNA]</scope>
</reference>